<geneLocation type="plasmid" evidence="1">
    <name>pGZAF1_VIM</name>
</geneLocation>
<reference evidence="1" key="1">
    <citation type="submission" date="2017-02" db="EMBL/GenBank/DDBJ databases">
        <title>Emergence of VIM metallo-beta-lactamase producing Alcaligenes faecalis in GAZA, Palestine.</title>
        <authorList>
            <person name="Al Laham N."/>
            <person name="Chavda K."/>
            <person name="Cienfuegos V."/>
            <person name="Kreiswirth B."/>
            <person name="Chen L."/>
        </authorList>
    </citation>
    <scope>NUCLEOTIDE SEQUENCE</scope>
    <source>
        <strain evidence="1">GZAF1</strain>
        <plasmid evidence="1">pGZAF1_VIM</plasmid>
    </source>
</reference>
<accession>A0A1Z3ML85</accession>
<name>A0A1Z3ML85_ALCFA</name>
<dbReference type="EMBL" id="KY623659">
    <property type="protein sequence ID" value="ASD48471.1"/>
    <property type="molecule type" value="Genomic_DNA"/>
</dbReference>
<dbReference type="AlphaFoldDB" id="A0A1Z3ML85"/>
<proteinExistence type="predicted"/>
<evidence type="ECO:0000313" key="1">
    <source>
        <dbReference type="EMBL" id="ASD48471.1"/>
    </source>
</evidence>
<organism evidence="1">
    <name type="scientific">Alcaligenes faecalis</name>
    <dbReference type="NCBI Taxonomy" id="511"/>
    <lineage>
        <taxon>Bacteria</taxon>
        <taxon>Pseudomonadati</taxon>
        <taxon>Pseudomonadota</taxon>
        <taxon>Betaproteobacteria</taxon>
        <taxon>Burkholderiales</taxon>
        <taxon>Alcaligenaceae</taxon>
        <taxon>Alcaligenes</taxon>
    </lineage>
</organism>
<keyword evidence="1" id="KW-0614">Plasmid</keyword>
<sequence>MTKLSLKEGFCIYFAQVKFDRTIYSFGSGLGYTSTIYPYVVANSTDKAEQLIRAKYDSPESRVVRIDLSLARNQNINSYIATETFLGLNKAIE</sequence>
<dbReference type="RefSeq" id="WP_086069378.1">
    <property type="nucleotide sequence ID" value="NZ_CP039545.1"/>
</dbReference>
<protein>
    <submittedName>
        <fullName evidence="1">Uncharacterized protein</fullName>
    </submittedName>
</protein>